<dbReference type="AlphaFoldDB" id="A0A210QSG3"/>
<dbReference type="GO" id="GO:0005739">
    <property type="term" value="C:mitochondrion"/>
    <property type="evidence" value="ECO:0007669"/>
    <property type="project" value="GOC"/>
</dbReference>
<dbReference type="InterPro" id="IPR027858">
    <property type="entry name" value="BRAWNIN"/>
</dbReference>
<feature type="coiled-coil region" evidence="1">
    <location>
        <begin position="32"/>
        <end position="59"/>
    </location>
</feature>
<accession>A0A210QSG3</accession>
<evidence type="ECO:0000313" key="4">
    <source>
        <dbReference type="Proteomes" id="UP000242188"/>
    </source>
</evidence>
<name>A0A210QSG3_MIZYE</name>
<comment type="caution">
    <text evidence="3">The sequence shown here is derived from an EMBL/GenBank/DDBJ whole genome shotgun (WGS) entry which is preliminary data.</text>
</comment>
<dbReference type="Pfam" id="PF14990">
    <property type="entry name" value="DUF4516"/>
    <property type="match status" value="1"/>
</dbReference>
<dbReference type="GO" id="GO:0034551">
    <property type="term" value="P:mitochondrial respiratory chain complex III assembly"/>
    <property type="evidence" value="ECO:0007669"/>
    <property type="project" value="InterPro"/>
</dbReference>
<dbReference type="Proteomes" id="UP000242188">
    <property type="component" value="Unassembled WGS sequence"/>
</dbReference>
<organism evidence="3 4">
    <name type="scientific">Mizuhopecten yessoensis</name>
    <name type="common">Japanese scallop</name>
    <name type="synonym">Patinopecten yessoensis</name>
    <dbReference type="NCBI Taxonomy" id="6573"/>
    <lineage>
        <taxon>Eukaryota</taxon>
        <taxon>Metazoa</taxon>
        <taxon>Spiralia</taxon>
        <taxon>Lophotrochozoa</taxon>
        <taxon>Mollusca</taxon>
        <taxon>Bivalvia</taxon>
        <taxon>Autobranchia</taxon>
        <taxon>Pteriomorphia</taxon>
        <taxon>Pectinida</taxon>
        <taxon>Pectinoidea</taxon>
        <taxon>Pectinidae</taxon>
        <taxon>Mizuhopecten</taxon>
    </lineage>
</organism>
<evidence type="ECO:0000313" key="3">
    <source>
        <dbReference type="EMBL" id="OWF51664.1"/>
    </source>
</evidence>
<proteinExistence type="predicted"/>
<protein>
    <submittedName>
        <fullName evidence="3">Uncharacterized protein</fullName>
    </submittedName>
</protein>
<reference evidence="3 4" key="1">
    <citation type="journal article" date="2017" name="Nat. Ecol. Evol.">
        <title>Scallop genome provides insights into evolution of bilaterian karyotype and development.</title>
        <authorList>
            <person name="Wang S."/>
            <person name="Zhang J."/>
            <person name="Jiao W."/>
            <person name="Li J."/>
            <person name="Xun X."/>
            <person name="Sun Y."/>
            <person name="Guo X."/>
            <person name="Huan P."/>
            <person name="Dong B."/>
            <person name="Zhang L."/>
            <person name="Hu X."/>
            <person name="Sun X."/>
            <person name="Wang J."/>
            <person name="Zhao C."/>
            <person name="Wang Y."/>
            <person name="Wang D."/>
            <person name="Huang X."/>
            <person name="Wang R."/>
            <person name="Lv J."/>
            <person name="Li Y."/>
            <person name="Zhang Z."/>
            <person name="Liu B."/>
            <person name="Lu W."/>
            <person name="Hui Y."/>
            <person name="Liang J."/>
            <person name="Zhou Z."/>
            <person name="Hou R."/>
            <person name="Li X."/>
            <person name="Liu Y."/>
            <person name="Li H."/>
            <person name="Ning X."/>
            <person name="Lin Y."/>
            <person name="Zhao L."/>
            <person name="Xing Q."/>
            <person name="Dou J."/>
            <person name="Li Y."/>
            <person name="Mao J."/>
            <person name="Guo H."/>
            <person name="Dou H."/>
            <person name="Li T."/>
            <person name="Mu C."/>
            <person name="Jiang W."/>
            <person name="Fu Q."/>
            <person name="Fu X."/>
            <person name="Miao Y."/>
            <person name="Liu J."/>
            <person name="Yu Q."/>
            <person name="Li R."/>
            <person name="Liao H."/>
            <person name="Li X."/>
            <person name="Kong Y."/>
            <person name="Jiang Z."/>
            <person name="Chourrout D."/>
            <person name="Li R."/>
            <person name="Bao Z."/>
        </authorList>
    </citation>
    <scope>NUCLEOTIDE SEQUENCE [LARGE SCALE GENOMIC DNA]</scope>
    <source>
        <strain evidence="3 4">PY_sf001</strain>
    </source>
</reference>
<feature type="transmembrane region" description="Helical" evidence="2">
    <location>
        <begin position="12"/>
        <end position="32"/>
    </location>
</feature>
<keyword evidence="2" id="KW-0472">Membrane</keyword>
<keyword evidence="2" id="KW-0812">Transmembrane</keyword>
<sequence>MPYGISTTQYFTALASFLAAGIAGSSIVFHMYKPLEGIEKQVEEEKEKLREEFTKYCEKKAGK</sequence>
<keyword evidence="1" id="KW-0175">Coiled coil</keyword>
<evidence type="ECO:0000256" key="1">
    <source>
        <dbReference type="SAM" id="Coils"/>
    </source>
</evidence>
<evidence type="ECO:0000256" key="2">
    <source>
        <dbReference type="SAM" id="Phobius"/>
    </source>
</evidence>
<gene>
    <name evidence="3" type="ORF">KP79_PYT11727</name>
</gene>
<dbReference type="EMBL" id="NEDP02002179">
    <property type="protein sequence ID" value="OWF51664.1"/>
    <property type="molecule type" value="Genomic_DNA"/>
</dbReference>
<keyword evidence="4" id="KW-1185">Reference proteome</keyword>
<keyword evidence="2" id="KW-1133">Transmembrane helix</keyword>